<sequence length="268" mass="29793">MGQKIQYPTPNTLKNLFTSQLLAILTLAIGTGLLVIFTHLPANAHFASLTPYSRDLLASLPTASFPTPKPHPLPPTLAKWQDNTNSGDYFAQITATQVGYLVWSQFPIKVYVETPTAINSQQAQAWVNSVLQAVQEWNAYLPLLIVEKTEVADIKIFRKAPPLQISPTDKIPRARSALTTYELYTNNKVLLHRFTILLSPSQTGNYGLAAARHELGHALGIWGHSPLQTDALYFSQVRQPPPISVRDVNTLKRVYEQPTSLGWSLVEN</sequence>
<keyword evidence="1" id="KW-1133">Transmembrane helix</keyword>
<proteinExistence type="predicted"/>
<keyword evidence="1" id="KW-0812">Transmembrane</keyword>
<dbReference type="GO" id="GO:0008237">
    <property type="term" value="F:metallopeptidase activity"/>
    <property type="evidence" value="ECO:0007669"/>
    <property type="project" value="InterPro"/>
</dbReference>
<dbReference type="GO" id="GO:0008270">
    <property type="term" value="F:zinc ion binding"/>
    <property type="evidence" value="ECO:0007669"/>
    <property type="project" value="InterPro"/>
</dbReference>
<evidence type="ECO:0000313" key="4">
    <source>
        <dbReference type="Proteomes" id="UP000218785"/>
    </source>
</evidence>
<dbReference type="InterPro" id="IPR006026">
    <property type="entry name" value="Peptidase_Metallo"/>
</dbReference>
<name>A0A1Z4MW87_9CYAN</name>
<keyword evidence="4" id="KW-1185">Reference proteome</keyword>
<gene>
    <name evidence="3" type="ORF">NIES37_16680</name>
</gene>
<evidence type="ECO:0000256" key="1">
    <source>
        <dbReference type="SAM" id="Phobius"/>
    </source>
</evidence>
<dbReference type="AlphaFoldDB" id="A0A1Z4MW87"/>
<dbReference type="Gene3D" id="3.40.390.10">
    <property type="entry name" value="Collagenase (Catalytic Domain)"/>
    <property type="match status" value="1"/>
</dbReference>
<dbReference type="CDD" id="cd04279">
    <property type="entry name" value="ZnMc_MMP_like_1"/>
    <property type="match status" value="1"/>
</dbReference>
<reference evidence="3 4" key="1">
    <citation type="submission" date="2017-06" db="EMBL/GenBank/DDBJ databases">
        <title>Genome sequencing of cyanobaciteial culture collection at National Institute for Environmental Studies (NIES).</title>
        <authorList>
            <person name="Hirose Y."/>
            <person name="Shimura Y."/>
            <person name="Fujisawa T."/>
            <person name="Nakamura Y."/>
            <person name="Kawachi M."/>
        </authorList>
    </citation>
    <scope>NUCLEOTIDE SEQUENCE [LARGE SCALE GENOMIC DNA]</scope>
    <source>
        <strain evidence="3 4">NIES-37</strain>
    </source>
</reference>
<dbReference type="Proteomes" id="UP000218785">
    <property type="component" value="Chromosome"/>
</dbReference>
<dbReference type="EMBL" id="AP018248">
    <property type="protein sequence ID" value="BAY97724.1"/>
    <property type="molecule type" value="Genomic_DNA"/>
</dbReference>
<organism evidence="3 4">
    <name type="scientific">Tolypothrix tenuis PCC 7101</name>
    <dbReference type="NCBI Taxonomy" id="231146"/>
    <lineage>
        <taxon>Bacteria</taxon>
        <taxon>Bacillati</taxon>
        <taxon>Cyanobacteriota</taxon>
        <taxon>Cyanophyceae</taxon>
        <taxon>Nostocales</taxon>
        <taxon>Tolypothrichaceae</taxon>
        <taxon>Tolypothrix</taxon>
    </lineage>
</organism>
<protein>
    <submittedName>
        <fullName evidence="3">Metallopeptidase</fullName>
    </submittedName>
</protein>
<feature type="domain" description="Peptidase metallopeptidase" evidence="2">
    <location>
        <begin position="99"/>
        <end position="257"/>
    </location>
</feature>
<dbReference type="SUPFAM" id="SSF55486">
    <property type="entry name" value="Metalloproteases ('zincins'), catalytic domain"/>
    <property type="match status" value="1"/>
</dbReference>
<dbReference type="SMART" id="SM00235">
    <property type="entry name" value="ZnMc"/>
    <property type="match status" value="1"/>
</dbReference>
<dbReference type="RefSeq" id="WP_096574725.1">
    <property type="nucleotide sequence ID" value="NZ_CAWNJS010000001.1"/>
</dbReference>
<keyword evidence="1" id="KW-0472">Membrane</keyword>
<dbReference type="KEGG" id="ttq:NIES37_16680"/>
<dbReference type="InterPro" id="IPR024079">
    <property type="entry name" value="MetalloPept_cat_dom_sf"/>
</dbReference>
<dbReference type="GO" id="GO:0006508">
    <property type="term" value="P:proteolysis"/>
    <property type="evidence" value="ECO:0007669"/>
    <property type="project" value="InterPro"/>
</dbReference>
<evidence type="ECO:0000259" key="2">
    <source>
        <dbReference type="SMART" id="SM00235"/>
    </source>
</evidence>
<evidence type="ECO:0000313" key="3">
    <source>
        <dbReference type="EMBL" id="BAY97724.1"/>
    </source>
</evidence>
<feature type="transmembrane region" description="Helical" evidence="1">
    <location>
        <begin position="21"/>
        <end position="40"/>
    </location>
</feature>
<accession>A0A1Z4MW87</accession>